<keyword evidence="3" id="KW-1185">Reference proteome</keyword>
<evidence type="ECO:0000313" key="3">
    <source>
        <dbReference type="Proteomes" id="UP000655208"/>
    </source>
</evidence>
<organism evidence="2 3">
    <name type="scientific">Nakamurella endophytica</name>
    <dbReference type="NCBI Taxonomy" id="1748367"/>
    <lineage>
        <taxon>Bacteria</taxon>
        <taxon>Bacillati</taxon>
        <taxon>Actinomycetota</taxon>
        <taxon>Actinomycetes</taxon>
        <taxon>Nakamurellales</taxon>
        <taxon>Nakamurellaceae</taxon>
        <taxon>Nakamurella</taxon>
    </lineage>
</organism>
<dbReference type="SMART" id="SM00347">
    <property type="entry name" value="HTH_MARR"/>
    <property type="match status" value="1"/>
</dbReference>
<dbReference type="AlphaFoldDB" id="A0A917T2J0"/>
<gene>
    <name evidence="2" type="ORF">GCM10011594_30240</name>
</gene>
<protein>
    <submittedName>
        <fullName evidence="2">MarR family transcriptional regulator</fullName>
    </submittedName>
</protein>
<comment type="caution">
    <text evidence="2">The sequence shown here is derived from an EMBL/GenBank/DDBJ whole genome shotgun (WGS) entry which is preliminary data.</text>
</comment>
<dbReference type="GO" id="GO:0006950">
    <property type="term" value="P:response to stress"/>
    <property type="evidence" value="ECO:0007669"/>
    <property type="project" value="TreeGrafter"/>
</dbReference>
<dbReference type="Gene3D" id="1.10.10.10">
    <property type="entry name" value="Winged helix-like DNA-binding domain superfamily/Winged helix DNA-binding domain"/>
    <property type="match status" value="1"/>
</dbReference>
<dbReference type="InterPro" id="IPR036390">
    <property type="entry name" value="WH_DNA-bd_sf"/>
</dbReference>
<dbReference type="Pfam" id="PF01047">
    <property type="entry name" value="MarR"/>
    <property type="match status" value="1"/>
</dbReference>
<proteinExistence type="predicted"/>
<dbReference type="SUPFAM" id="SSF46785">
    <property type="entry name" value="Winged helix' DNA-binding domain"/>
    <property type="match status" value="1"/>
</dbReference>
<dbReference type="InterPro" id="IPR036388">
    <property type="entry name" value="WH-like_DNA-bd_sf"/>
</dbReference>
<feature type="domain" description="HTH marR-type" evidence="1">
    <location>
        <begin position="36"/>
        <end position="171"/>
    </location>
</feature>
<dbReference type="GO" id="GO:0003700">
    <property type="term" value="F:DNA-binding transcription factor activity"/>
    <property type="evidence" value="ECO:0007669"/>
    <property type="project" value="InterPro"/>
</dbReference>
<accession>A0A917T2J0</accession>
<dbReference type="Proteomes" id="UP000655208">
    <property type="component" value="Unassembled WGS sequence"/>
</dbReference>
<name>A0A917T2J0_9ACTN</name>
<evidence type="ECO:0000259" key="1">
    <source>
        <dbReference type="PROSITE" id="PS50995"/>
    </source>
</evidence>
<evidence type="ECO:0000313" key="2">
    <source>
        <dbReference type="EMBL" id="GGM08209.1"/>
    </source>
</evidence>
<dbReference type="PANTHER" id="PTHR33164:SF104">
    <property type="entry name" value="TRANSCRIPTIONAL REGULATORY PROTEIN"/>
    <property type="match status" value="1"/>
</dbReference>
<reference evidence="2" key="2">
    <citation type="submission" date="2020-09" db="EMBL/GenBank/DDBJ databases">
        <authorList>
            <person name="Sun Q."/>
            <person name="Zhou Y."/>
        </authorList>
    </citation>
    <scope>NUCLEOTIDE SEQUENCE</scope>
    <source>
        <strain evidence="2">CGMCC 4.7308</strain>
    </source>
</reference>
<dbReference type="PANTHER" id="PTHR33164">
    <property type="entry name" value="TRANSCRIPTIONAL REGULATOR, MARR FAMILY"/>
    <property type="match status" value="1"/>
</dbReference>
<dbReference type="EMBL" id="BMNA01000006">
    <property type="protein sequence ID" value="GGM08209.1"/>
    <property type="molecule type" value="Genomic_DNA"/>
</dbReference>
<reference evidence="2" key="1">
    <citation type="journal article" date="2014" name="Int. J. Syst. Evol. Microbiol.">
        <title>Complete genome sequence of Corynebacterium casei LMG S-19264T (=DSM 44701T), isolated from a smear-ripened cheese.</title>
        <authorList>
            <consortium name="US DOE Joint Genome Institute (JGI-PGF)"/>
            <person name="Walter F."/>
            <person name="Albersmeier A."/>
            <person name="Kalinowski J."/>
            <person name="Ruckert C."/>
        </authorList>
    </citation>
    <scope>NUCLEOTIDE SEQUENCE</scope>
    <source>
        <strain evidence="2">CGMCC 4.7308</strain>
    </source>
</reference>
<dbReference type="PROSITE" id="PS50995">
    <property type="entry name" value="HTH_MARR_2"/>
    <property type="match status" value="1"/>
</dbReference>
<sequence length="176" mass="19014">MIRPAMVTQRRSQPADSLDEAVERWRTVRPDLDWSGSAALARLVRVAALVNRQVEAAVAAHGLTAGEFDLLSLLRAGAAGRPMSISELGAQLLLSAAAMTHRVDRLEAAGLVLRQRVHPDRRNLSLLLTERGRTVVETAVADRLAAEQRILAALSPVETARMDAVLRRLSGSLSAD</sequence>
<dbReference type="InterPro" id="IPR000835">
    <property type="entry name" value="HTH_MarR-typ"/>
</dbReference>
<dbReference type="PRINTS" id="PR00598">
    <property type="entry name" value="HTHMARR"/>
</dbReference>
<dbReference type="InterPro" id="IPR039422">
    <property type="entry name" value="MarR/SlyA-like"/>
</dbReference>